<sequence length="211" mass="23297">MIPRPLTNRNTVLLICDIQEKFRHAIYGFDSVVHTTLKVLKCAKLLEIPAIVSEQNPKALGSTVDTLVSEIQALPSHSTFSKTKFSMIIPEVEEELKKAKYENAIILGIESHVCVLQTTLDLLRSNISVYVLADGISSCNRQEVPIAMDRMRQAGAYITTSESILFELMNDAKTSVFKPLSAIAFNKDEKATTRETLETLLDGGAVPKSSL</sequence>
<organism evidence="3 4">
    <name type="scientific">Kockovaella imperatae</name>
    <dbReference type="NCBI Taxonomy" id="4999"/>
    <lineage>
        <taxon>Eukaryota</taxon>
        <taxon>Fungi</taxon>
        <taxon>Dikarya</taxon>
        <taxon>Basidiomycota</taxon>
        <taxon>Agaricomycotina</taxon>
        <taxon>Tremellomycetes</taxon>
        <taxon>Tremellales</taxon>
        <taxon>Cuniculitremaceae</taxon>
        <taxon>Kockovaella</taxon>
    </lineage>
</organism>
<reference evidence="3 4" key="1">
    <citation type="submission" date="2017-03" db="EMBL/GenBank/DDBJ databases">
        <title>Widespread Adenine N6-methylation of Active Genes in Fungi.</title>
        <authorList>
            <consortium name="DOE Joint Genome Institute"/>
            <person name="Mondo S.J."/>
            <person name="Dannebaum R.O."/>
            <person name="Kuo R.C."/>
            <person name="Louie K.B."/>
            <person name="Bewick A.J."/>
            <person name="Labutti K."/>
            <person name="Haridas S."/>
            <person name="Kuo A."/>
            <person name="Salamov A."/>
            <person name="Ahrendt S.R."/>
            <person name="Lau R."/>
            <person name="Bowen B.P."/>
            <person name="Lipzen A."/>
            <person name="Sullivan W."/>
            <person name="Andreopoulos W.B."/>
            <person name="Clum A."/>
            <person name="Lindquist E."/>
            <person name="Daum C."/>
            <person name="Northen T.R."/>
            <person name="Ramamoorthy G."/>
            <person name="Schmitz R.J."/>
            <person name="Gryganskyi A."/>
            <person name="Culley D."/>
            <person name="Magnuson J."/>
            <person name="James T.Y."/>
            <person name="O'Malley M.A."/>
            <person name="Stajich J.E."/>
            <person name="Spatafora J.W."/>
            <person name="Visel A."/>
            <person name="Grigoriev I.V."/>
        </authorList>
    </citation>
    <scope>NUCLEOTIDE SEQUENCE [LARGE SCALE GENOMIC DNA]</scope>
    <source>
        <strain evidence="3 4">NRRL Y-17943</strain>
    </source>
</reference>
<dbReference type="InterPro" id="IPR000868">
    <property type="entry name" value="Isochorismatase-like_dom"/>
</dbReference>
<dbReference type="Pfam" id="PF00857">
    <property type="entry name" value="Isochorismatase"/>
    <property type="match status" value="1"/>
</dbReference>
<protein>
    <submittedName>
        <fullName evidence="3">Isochorismatase hydrolase</fullName>
    </submittedName>
</protein>
<proteinExistence type="inferred from homology"/>
<dbReference type="PANTHER" id="PTHR14119:SF3">
    <property type="entry name" value="ISOCHORISMATASE DOMAIN-CONTAINING PROTEIN 2"/>
    <property type="match status" value="1"/>
</dbReference>
<dbReference type="PANTHER" id="PTHR14119">
    <property type="entry name" value="HYDROLASE"/>
    <property type="match status" value="1"/>
</dbReference>
<evidence type="ECO:0000259" key="2">
    <source>
        <dbReference type="Pfam" id="PF00857"/>
    </source>
</evidence>
<dbReference type="InParanoid" id="A0A1Y1UIY9"/>
<dbReference type="AlphaFoldDB" id="A0A1Y1UIY9"/>
<gene>
    <name evidence="3" type="ORF">BD324DRAFT_623883</name>
</gene>
<evidence type="ECO:0000313" key="3">
    <source>
        <dbReference type="EMBL" id="ORX37939.1"/>
    </source>
</evidence>
<dbReference type="InterPro" id="IPR050993">
    <property type="entry name" value="Isochorismatase_domain"/>
</dbReference>
<dbReference type="Gene3D" id="3.40.50.850">
    <property type="entry name" value="Isochorismatase-like"/>
    <property type="match status" value="1"/>
</dbReference>
<comment type="caution">
    <text evidence="3">The sequence shown here is derived from an EMBL/GenBank/DDBJ whole genome shotgun (WGS) entry which is preliminary data.</text>
</comment>
<dbReference type="SUPFAM" id="SSF52499">
    <property type="entry name" value="Isochorismatase-like hydrolases"/>
    <property type="match status" value="1"/>
</dbReference>
<dbReference type="GeneID" id="33557448"/>
<evidence type="ECO:0000313" key="4">
    <source>
        <dbReference type="Proteomes" id="UP000193218"/>
    </source>
</evidence>
<comment type="similarity">
    <text evidence="1">Belongs to the isochorismatase family.</text>
</comment>
<keyword evidence="4" id="KW-1185">Reference proteome</keyword>
<dbReference type="Proteomes" id="UP000193218">
    <property type="component" value="Unassembled WGS sequence"/>
</dbReference>
<dbReference type="RefSeq" id="XP_021871926.1">
    <property type="nucleotide sequence ID" value="XM_022015639.1"/>
</dbReference>
<dbReference type="EMBL" id="NBSH01000005">
    <property type="protein sequence ID" value="ORX37939.1"/>
    <property type="molecule type" value="Genomic_DNA"/>
</dbReference>
<name>A0A1Y1UIY9_9TREE</name>
<dbReference type="STRING" id="4999.A0A1Y1UIY9"/>
<accession>A0A1Y1UIY9</accession>
<feature type="domain" description="Isochorismatase-like" evidence="2">
    <location>
        <begin position="11"/>
        <end position="162"/>
    </location>
</feature>
<keyword evidence="3" id="KW-0378">Hydrolase</keyword>
<dbReference type="GO" id="GO:0016787">
    <property type="term" value="F:hydrolase activity"/>
    <property type="evidence" value="ECO:0007669"/>
    <property type="project" value="UniProtKB-KW"/>
</dbReference>
<dbReference type="OrthoDB" id="269496at2759"/>
<dbReference type="InterPro" id="IPR036380">
    <property type="entry name" value="Isochorismatase-like_sf"/>
</dbReference>
<evidence type="ECO:0000256" key="1">
    <source>
        <dbReference type="ARBA" id="ARBA00006336"/>
    </source>
</evidence>